<dbReference type="RefSeq" id="WP_290263575.1">
    <property type="nucleotide sequence ID" value="NZ_JAUFQQ010000003.1"/>
</dbReference>
<comment type="caution">
    <text evidence="1">The sequence shown here is derived from an EMBL/GenBank/DDBJ whole genome shotgun (WGS) entry which is preliminary data.</text>
</comment>
<proteinExistence type="predicted"/>
<reference evidence="1 2" key="1">
    <citation type="submission" date="2024-09" db="EMBL/GenBank/DDBJ databases">
        <authorList>
            <person name="Sun Q."/>
            <person name="Mori K."/>
        </authorList>
    </citation>
    <scope>NUCLEOTIDE SEQUENCE [LARGE SCALE GENOMIC DNA]</scope>
    <source>
        <strain evidence="1 2">CECT 7908</strain>
    </source>
</reference>
<organism evidence="1 2">
    <name type="scientific">Flavobacterium branchiarum</name>
    <dbReference type="NCBI Taxonomy" id="1114870"/>
    <lineage>
        <taxon>Bacteria</taxon>
        <taxon>Pseudomonadati</taxon>
        <taxon>Bacteroidota</taxon>
        <taxon>Flavobacteriia</taxon>
        <taxon>Flavobacteriales</taxon>
        <taxon>Flavobacteriaceae</taxon>
        <taxon>Flavobacterium</taxon>
    </lineage>
</organism>
<gene>
    <name evidence="1" type="ORF">ACFFUQ_20250</name>
</gene>
<keyword evidence="2" id="KW-1185">Reference proteome</keyword>
<name>A0ABV5FSP6_9FLAO</name>
<sequence>MKGVVKLVNSQNGLCAIELDNNNFTIFEDFDEGLSVGDVVSGDLESLGGETLYNETQELEVDGFIENFGCGINQIKTQLKLN</sequence>
<evidence type="ECO:0000313" key="2">
    <source>
        <dbReference type="Proteomes" id="UP001589589"/>
    </source>
</evidence>
<protein>
    <submittedName>
        <fullName evidence="1">Uncharacterized protein</fullName>
    </submittedName>
</protein>
<accession>A0ABV5FSP6</accession>
<dbReference type="EMBL" id="JBHMEX010000066">
    <property type="protein sequence ID" value="MFB9066357.1"/>
    <property type="molecule type" value="Genomic_DNA"/>
</dbReference>
<evidence type="ECO:0000313" key="1">
    <source>
        <dbReference type="EMBL" id="MFB9066357.1"/>
    </source>
</evidence>
<dbReference type="Proteomes" id="UP001589589">
    <property type="component" value="Unassembled WGS sequence"/>
</dbReference>